<keyword evidence="2 9" id="KW-0808">Transferase</keyword>
<accession>A0A5C6APX0</accession>
<name>A0A5C6APX0_9BACT</name>
<evidence type="ECO:0000256" key="5">
    <source>
        <dbReference type="ARBA" id="ARBA00022977"/>
    </source>
</evidence>
<evidence type="ECO:0000259" key="13">
    <source>
        <dbReference type="Pfam" id="PF17792"/>
    </source>
</evidence>
<dbReference type="InterPro" id="IPR036206">
    <property type="entry name" value="ThiamineP_synth_sf"/>
</dbReference>
<comment type="similarity">
    <text evidence="9 10">Belongs to the thiamine-phosphate synthase family.</text>
</comment>
<dbReference type="NCBIfam" id="TIGR00693">
    <property type="entry name" value="thiE"/>
    <property type="match status" value="1"/>
</dbReference>
<dbReference type="GO" id="GO:0005737">
    <property type="term" value="C:cytoplasm"/>
    <property type="evidence" value="ECO:0007669"/>
    <property type="project" value="TreeGrafter"/>
</dbReference>
<dbReference type="Pfam" id="PF02581">
    <property type="entry name" value="TMP-TENI"/>
    <property type="match status" value="1"/>
</dbReference>
<evidence type="ECO:0000256" key="11">
    <source>
        <dbReference type="RuleBase" id="RU004253"/>
    </source>
</evidence>
<evidence type="ECO:0000256" key="3">
    <source>
        <dbReference type="ARBA" id="ARBA00022723"/>
    </source>
</evidence>
<dbReference type="PANTHER" id="PTHR20857">
    <property type="entry name" value="THIAMINE-PHOSPHATE PYROPHOSPHORYLASE"/>
    <property type="match status" value="1"/>
</dbReference>
<dbReference type="Pfam" id="PF17792">
    <property type="entry name" value="ThiD2"/>
    <property type="match status" value="1"/>
</dbReference>
<feature type="binding site" evidence="9">
    <location>
        <position position="206"/>
    </location>
    <ligand>
        <name>4-amino-2-methyl-5-(diphosphooxymethyl)pyrimidine</name>
        <dbReference type="ChEBI" id="CHEBI:57841"/>
    </ligand>
</feature>
<comment type="catalytic activity">
    <reaction evidence="8 9 10">
        <text>2-[(2R,5Z)-2-carboxy-4-methylthiazol-5(2H)-ylidene]ethyl phosphate + 4-amino-2-methyl-5-(diphosphooxymethyl)pyrimidine + 2 H(+) = thiamine phosphate + CO2 + diphosphate</text>
        <dbReference type="Rhea" id="RHEA:47844"/>
        <dbReference type="ChEBI" id="CHEBI:15378"/>
        <dbReference type="ChEBI" id="CHEBI:16526"/>
        <dbReference type="ChEBI" id="CHEBI:33019"/>
        <dbReference type="ChEBI" id="CHEBI:37575"/>
        <dbReference type="ChEBI" id="CHEBI:57841"/>
        <dbReference type="ChEBI" id="CHEBI:62899"/>
        <dbReference type="EC" id="2.5.1.3"/>
    </reaction>
</comment>
<dbReference type="CDD" id="cd00564">
    <property type="entry name" value="TMP_TenI"/>
    <property type="match status" value="1"/>
</dbReference>
<evidence type="ECO:0000256" key="6">
    <source>
        <dbReference type="ARBA" id="ARBA00047334"/>
    </source>
</evidence>
<dbReference type="PIRSF" id="PIRSF000512">
    <property type="entry name" value="TMP_PPase_Cyanobac_prd"/>
    <property type="match status" value="1"/>
</dbReference>
<dbReference type="AlphaFoldDB" id="A0A5C6APX0"/>
<evidence type="ECO:0000256" key="7">
    <source>
        <dbReference type="ARBA" id="ARBA00047851"/>
    </source>
</evidence>
<dbReference type="InterPro" id="IPR034291">
    <property type="entry name" value="TMP_synthase"/>
</dbReference>
<gene>
    <name evidence="9 14" type="primary">thiE</name>
    <name evidence="14" type="ORF">Pla100_14960</name>
</gene>
<keyword evidence="4 9" id="KW-0460">Magnesium</keyword>
<dbReference type="InterPro" id="IPR041397">
    <property type="entry name" value="ThiD2"/>
</dbReference>
<dbReference type="SUPFAM" id="SSF51391">
    <property type="entry name" value="Thiamin phosphate synthase"/>
    <property type="match status" value="1"/>
</dbReference>
<evidence type="ECO:0000259" key="12">
    <source>
        <dbReference type="Pfam" id="PF02581"/>
    </source>
</evidence>
<feature type="domain" description="ThiD2" evidence="13">
    <location>
        <begin position="2"/>
        <end position="122"/>
    </location>
</feature>
<evidence type="ECO:0000256" key="10">
    <source>
        <dbReference type="RuleBase" id="RU003826"/>
    </source>
</evidence>
<comment type="catalytic activity">
    <reaction evidence="7 9 10">
        <text>2-(2-carboxy-4-methylthiazol-5-yl)ethyl phosphate + 4-amino-2-methyl-5-(diphosphooxymethyl)pyrimidine + 2 H(+) = thiamine phosphate + CO2 + diphosphate</text>
        <dbReference type="Rhea" id="RHEA:47848"/>
        <dbReference type="ChEBI" id="CHEBI:15378"/>
        <dbReference type="ChEBI" id="CHEBI:16526"/>
        <dbReference type="ChEBI" id="CHEBI:33019"/>
        <dbReference type="ChEBI" id="CHEBI:37575"/>
        <dbReference type="ChEBI" id="CHEBI:57841"/>
        <dbReference type="ChEBI" id="CHEBI:62890"/>
        <dbReference type="EC" id="2.5.1.3"/>
    </reaction>
</comment>
<dbReference type="Gene3D" id="3.20.20.70">
    <property type="entry name" value="Aldolase class I"/>
    <property type="match status" value="1"/>
</dbReference>
<feature type="binding site" evidence="9">
    <location>
        <position position="245"/>
    </location>
    <ligand>
        <name>4-amino-2-methyl-5-(diphosphooxymethyl)pyrimidine</name>
        <dbReference type="ChEBI" id="CHEBI:57841"/>
    </ligand>
</feature>
<comment type="catalytic activity">
    <reaction evidence="6 9 10">
        <text>4-methyl-5-(2-phosphooxyethyl)-thiazole + 4-amino-2-methyl-5-(diphosphooxymethyl)pyrimidine + H(+) = thiamine phosphate + diphosphate</text>
        <dbReference type="Rhea" id="RHEA:22328"/>
        <dbReference type="ChEBI" id="CHEBI:15378"/>
        <dbReference type="ChEBI" id="CHEBI:33019"/>
        <dbReference type="ChEBI" id="CHEBI:37575"/>
        <dbReference type="ChEBI" id="CHEBI:57841"/>
        <dbReference type="ChEBI" id="CHEBI:58296"/>
        <dbReference type="EC" id="2.5.1.3"/>
    </reaction>
</comment>
<evidence type="ECO:0000256" key="8">
    <source>
        <dbReference type="ARBA" id="ARBA00047883"/>
    </source>
</evidence>
<dbReference type="PANTHER" id="PTHR20857:SF15">
    <property type="entry name" value="THIAMINE-PHOSPHATE SYNTHASE"/>
    <property type="match status" value="1"/>
</dbReference>
<dbReference type="UniPathway" id="UPA00060">
    <property type="reaction ID" value="UER00141"/>
</dbReference>
<feature type="binding site" evidence="9">
    <location>
        <position position="226"/>
    </location>
    <ligand>
        <name>Mg(2+)</name>
        <dbReference type="ChEBI" id="CHEBI:18420"/>
    </ligand>
</feature>
<dbReference type="GO" id="GO:0004789">
    <property type="term" value="F:thiamine-phosphate diphosphorylase activity"/>
    <property type="evidence" value="ECO:0007669"/>
    <property type="project" value="UniProtKB-UniRule"/>
</dbReference>
<dbReference type="GO" id="GO:0000287">
    <property type="term" value="F:magnesium ion binding"/>
    <property type="evidence" value="ECO:0007669"/>
    <property type="project" value="UniProtKB-UniRule"/>
</dbReference>
<sequence length="352" mass="38632">MRVIDANANRVGEGLRTLEETARFILDDAELQFHLKTLRHDIATAMTKVSRVDLLSARDTPGDVGTDATTSSENHRVDLGDLVAAAAIRVQQALRCLEEYGKLIDSDFASELERIRYRAYDCLARIELRCRRDLKRIDRLRNARLYALIDAGRSQSDLIQRIEELSRCGVEIIQLRDADIDDRTLYERACAGTRVARDRNVLWIINDRADIAAAADADGVHVGQEELPVAAVRSIVGPDRLIGLSTHNLDQVRGAVASAADYIGCGPTFPGKTKSFSEFPGCEFLKSVTSELKRPGTRSLPAFAIGGIRSDNVDQVAAAGFGRVAVTGAFAIDSPADVVADFHKQLNRVPLY</sequence>
<proteinExistence type="inferred from homology"/>
<evidence type="ECO:0000256" key="4">
    <source>
        <dbReference type="ARBA" id="ARBA00022842"/>
    </source>
</evidence>
<feature type="domain" description="Thiamine phosphate synthase/TenI" evidence="12">
    <location>
        <begin position="145"/>
        <end position="329"/>
    </location>
</feature>
<dbReference type="RefSeq" id="WP_146577333.1">
    <property type="nucleotide sequence ID" value="NZ_SJPM01000002.1"/>
</dbReference>
<feature type="binding site" evidence="9">
    <location>
        <position position="207"/>
    </location>
    <ligand>
        <name>Mg(2+)</name>
        <dbReference type="ChEBI" id="CHEBI:18420"/>
    </ligand>
</feature>
<feature type="binding site" evidence="9">
    <location>
        <position position="307"/>
    </location>
    <ligand>
        <name>2-[(2R,5Z)-2-carboxy-4-methylthiazol-5(2H)-ylidene]ethyl phosphate</name>
        <dbReference type="ChEBI" id="CHEBI:62899"/>
    </ligand>
</feature>
<dbReference type="HAMAP" id="MF_00097">
    <property type="entry name" value="TMP_synthase"/>
    <property type="match status" value="1"/>
</dbReference>
<evidence type="ECO:0000256" key="1">
    <source>
        <dbReference type="ARBA" id="ARBA00005165"/>
    </source>
</evidence>
<dbReference type="OrthoDB" id="9812206at2"/>
<dbReference type="Proteomes" id="UP000316213">
    <property type="component" value="Unassembled WGS sequence"/>
</dbReference>
<evidence type="ECO:0000256" key="9">
    <source>
        <dbReference type="HAMAP-Rule" id="MF_00097"/>
    </source>
</evidence>
<keyword evidence="15" id="KW-1185">Reference proteome</keyword>
<comment type="cofactor">
    <cofactor evidence="9">
        <name>Mg(2+)</name>
        <dbReference type="ChEBI" id="CHEBI:18420"/>
    </cofactor>
    <text evidence="9">Binds 1 Mg(2+) ion per subunit.</text>
</comment>
<evidence type="ECO:0000313" key="14">
    <source>
        <dbReference type="EMBL" id="TWU01760.1"/>
    </source>
</evidence>
<organism evidence="14 15">
    <name type="scientific">Neorhodopirellula pilleata</name>
    <dbReference type="NCBI Taxonomy" id="2714738"/>
    <lineage>
        <taxon>Bacteria</taxon>
        <taxon>Pseudomonadati</taxon>
        <taxon>Planctomycetota</taxon>
        <taxon>Planctomycetia</taxon>
        <taxon>Pirellulales</taxon>
        <taxon>Pirellulaceae</taxon>
        <taxon>Neorhodopirellula</taxon>
    </lineage>
</organism>
<comment type="pathway">
    <text evidence="1 9 11">Cofactor biosynthesis; thiamine diphosphate biosynthesis; thiamine phosphate from 4-amino-2-methyl-5-diphosphomethylpyrimidine and 4-methyl-5-(2-phosphoethyl)-thiazole: step 1/1.</text>
</comment>
<dbReference type="EMBL" id="SJPM01000002">
    <property type="protein sequence ID" value="TWU01760.1"/>
    <property type="molecule type" value="Genomic_DNA"/>
</dbReference>
<reference evidence="14 15" key="1">
    <citation type="submission" date="2019-02" db="EMBL/GenBank/DDBJ databases">
        <title>Deep-cultivation of Planctomycetes and their phenomic and genomic characterization uncovers novel biology.</title>
        <authorList>
            <person name="Wiegand S."/>
            <person name="Jogler M."/>
            <person name="Boedeker C."/>
            <person name="Pinto D."/>
            <person name="Vollmers J."/>
            <person name="Rivas-Marin E."/>
            <person name="Kohn T."/>
            <person name="Peeters S.H."/>
            <person name="Heuer A."/>
            <person name="Rast P."/>
            <person name="Oberbeckmann S."/>
            <person name="Bunk B."/>
            <person name="Jeske O."/>
            <person name="Meyerdierks A."/>
            <person name="Storesund J.E."/>
            <person name="Kallscheuer N."/>
            <person name="Luecker S."/>
            <person name="Lage O.M."/>
            <person name="Pohl T."/>
            <person name="Merkel B.J."/>
            <person name="Hornburger P."/>
            <person name="Mueller R.-W."/>
            <person name="Bruemmer F."/>
            <person name="Labrenz M."/>
            <person name="Spormann A.M."/>
            <person name="Op Den Camp H."/>
            <person name="Overmann J."/>
            <person name="Amann R."/>
            <person name="Jetten M.S.M."/>
            <person name="Mascher T."/>
            <person name="Medema M.H."/>
            <person name="Devos D.P."/>
            <person name="Kaster A.-K."/>
            <person name="Ovreas L."/>
            <person name="Rohde M."/>
            <person name="Galperin M.Y."/>
            <person name="Jogler C."/>
        </authorList>
    </citation>
    <scope>NUCLEOTIDE SEQUENCE [LARGE SCALE GENOMIC DNA]</scope>
    <source>
        <strain evidence="14 15">Pla100</strain>
    </source>
</reference>
<comment type="function">
    <text evidence="9">Condenses 4-methyl-5-(beta-hydroxyethyl)thiazole monophosphate (THZ-P) and 2-methyl-4-amino-5-hydroxymethyl pyrimidine pyrophosphate (HMP-PP) to form thiamine monophosphate (TMP).</text>
</comment>
<dbReference type="GO" id="GO:0009229">
    <property type="term" value="P:thiamine diphosphate biosynthetic process"/>
    <property type="evidence" value="ECO:0007669"/>
    <property type="project" value="UniProtKB-UniRule"/>
</dbReference>
<dbReference type="InterPro" id="IPR013785">
    <property type="entry name" value="Aldolase_TIM"/>
</dbReference>
<evidence type="ECO:0000313" key="15">
    <source>
        <dbReference type="Proteomes" id="UP000316213"/>
    </source>
</evidence>
<comment type="caution">
    <text evidence="14">The sequence shown here is derived from an EMBL/GenBank/DDBJ whole genome shotgun (WGS) entry which is preliminary data.</text>
</comment>
<keyword evidence="5 9" id="KW-0784">Thiamine biosynthesis</keyword>
<feature type="binding site" evidence="9">
    <location>
        <position position="274"/>
    </location>
    <ligand>
        <name>4-amino-2-methyl-5-(diphosphooxymethyl)pyrimidine</name>
        <dbReference type="ChEBI" id="CHEBI:57841"/>
    </ligand>
</feature>
<comment type="caution">
    <text evidence="9">Lacks conserved residue(s) required for the propagation of feature annotation.</text>
</comment>
<dbReference type="InterPro" id="IPR022998">
    <property type="entry name" value="ThiamineP_synth_TenI"/>
</dbReference>
<evidence type="ECO:0000256" key="2">
    <source>
        <dbReference type="ARBA" id="ARBA00022679"/>
    </source>
</evidence>
<dbReference type="InterPro" id="IPR016229">
    <property type="entry name" value="TMP_synthase_cyanobac_bac"/>
</dbReference>
<dbReference type="EC" id="2.5.1.3" evidence="9"/>
<dbReference type="NCBIfam" id="NF002727">
    <property type="entry name" value="PRK02615.1"/>
    <property type="match status" value="1"/>
</dbReference>
<protein>
    <recommendedName>
        <fullName evidence="9">Thiamine-phosphate synthase</fullName>
        <shortName evidence="9">TP synthase</shortName>
        <shortName evidence="9">TPS</shortName>
        <ecNumber evidence="9">2.5.1.3</ecNumber>
    </recommendedName>
    <alternativeName>
        <fullName evidence="9">Thiamine-phosphate pyrophosphorylase</fullName>
        <shortName evidence="9">TMP pyrophosphorylase</shortName>
        <shortName evidence="9">TMP-PPase</shortName>
    </alternativeName>
</protein>
<dbReference type="GO" id="GO:0009228">
    <property type="term" value="P:thiamine biosynthetic process"/>
    <property type="evidence" value="ECO:0007669"/>
    <property type="project" value="UniProtKB-KW"/>
</dbReference>
<keyword evidence="3 9" id="KW-0479">Metal-binding</keyword>